<proteinExistence type="predicted"/>
<protein>
    <submittedName>
        <fullName evidence="2">Uncharacterized protein</fullName>
    </submittedName>
</protein>
<reference evidence="2" key="3">
    <citation type="submission" date="2006-01" db="EMBL/GenBank/DDBJ databases">
        <authorList>
            <person name="Buell R."/>
        </authorList>
    </citation>
    <scope>NUCLEOTIDE SEQUENCE</scope>
</reference>
<sequence>MAWLDSDGNGDARARVRSGSGGGGRATVPDQQPRPDSRRGAMSTSKYPIFDSVFPQKSRRSVFYS</sequence>
<organism evidence="2">
    <name type="scientific">Oryza sativa subsp. japonica</name>
    <name type="common">Rice</name>
    <dbReference type="NCBI Taxonomy" id="39947"/>
    <lineage>
        <taxon>Eukaryota</taxon>
        <taxon>Viridiplantae</taxon>
        <taxon>Streptophyta</taxon>
        <taxon>Embryophyta</taxon>
        <taxon>Tracheophyta</taxon>
        <taxon>Spermatophyta</taxon>
        <taxon>Magnoliopsida</taxon>
        <taxon>Liliopsida</taxon>
        <taxon>Poales</taxon>
        <taxon>Poaceae</taxon>
        <taxon>BOP clade</taxon>
        <taxon>Oryzoideae</taxon>
        <taxon>Oryzeae</taxon>
        <taxon>Oryzinae</taxon>
        <taxon>Oryza</taxon>
        <taxon>Oryza sativa</taxon>
    </lineage>
</organism>
<evidence type="ECO:0000313" key="2">
    <source>
        <dbReference type="EMBL" id="ABA96868.1"/>
    </source>
</evidence>
<gene>
    <name evidence="2" type="ordered locus">LOC_Os12g13740</name>
</gene>
<dbReference type="AlphaFoldDB" id="Q2QV79"/>
<reference evidence="2" key="2">
    <citation type="submission" date="2005-04" db="EMBL/GenBank/DDBJ databases">
        <authorList>
            <person name="Buell C.R."/>
            <person name="Wing R.A."/>
            <person name="McCombie W.A."/>
            <person name="Ouyang S."/>
        </authorList>
    </citation>
    <scope>NUCLEOTIDE SEQUENCE</scope>
</reference>
<evidence type="ECO:0000256" key="1">
    <source>
        <dbReference type="SAM" id="MobiDB-lite"/>
    </source>
</evidence>
<reference evidence="2" key="1">
    <citation type="journal article" date="2005" name="BMC Biol.">
        <title>The sequence of rice chromosomes 11 and 12, rich in disease resistance genes and recent gene duplications.</title>
        <authorList>
            <consortium name="The rice chromosomes 11 and 12 sequencing consortia"/>
        </authorList>
    </citation>
    <scope>NUCLEOTIDE SEQUENCE [LARGE SCALE GENOMIC DNA]</scope>
</reference>
<dbReference type="EMBL" id="DP000011">
    <property type="protein sequence ID" value="ABA96868.1"/>
    <property type="molecule type" value="Genomic_DNA"/>
</dbReference>
<name>Q2QV79_ORYSJ</name>
<feature type="region of interest" description="Disordered" evidence="1">
    <location>
        <begin position="1"/>
        <end position="49"/>
    </location>
</feature>
<accession>Q2QV79</accession>